<name>A0ABW1GD80_9ACTN</name>
<dbReference type="EMBL" id="JBHSQJ010000251">
    <property type="protein sequence ID" value="MFC5911800.1"/>
    <property type="molecule type" value="Genomic_DNA"/>
</dbReference>
<comment type="caution">
    <text evidence="2">The sequence shown here is derived from an EMBL/GenBank/DDBJ whole genome shotgun (WGS) entry which is preliminary data.</text>
</comment>
<dbReference type="Gene3D" id="3.90.1570.10">
    <property type="entry name" value="tt1808, chain A"/>
    <property type="match status" value="1"/>
</dbReference>
<dbReference type="CDD" id="cd06260">
    <property type="entry name" value="DUF820-like"/>
    <property type="match status" value="1"/>
</dbReference>
<evidence type="ECO:0000259" key="1">
    <source>
        <dbReference type="Pfam" id="PF05685"/>
    </source>
</evidence>
<dbReference type="GO" id="GO:0004519">
    <property type="term" value="F:endonuclease activity"/>
    <property type="evidence" value="ECO:0007669"/>
    <property type="project" value="UniProtKB-KW"/>
</dbReference>
<dbReference type="RefSeq" id="WP_380591378.1">
    <property type="nucleotide sequence ID" value="NZ_JBHSQJ010000251.1"/>
</dbReference>
<evidence type="ECO:0000313" key="2">
    <source>
        <dbReference type="EMBL" id="MFC5911800.1"/>
    </source>
</evidence>
<dbReference type="Proteomes" id="UP001596174">
    <property type="component" value="Unassembled WGS sequence"/>
</dbReference>
<dbReference type="SUPFAM" id="SSF52980">
    <property type="entry name" value="Restriction endonuclease-like"/>
    <property type="match status" value="1"/>
</dbReference>
<keyword evidence="2" id="KW-0255">Endonuclease</keyword>
<reference evidence="3" key="1">
    <citation type="journal article" date="2019" name="Int. J. Syst. Evol. Microbiol.">
        <title>The Global Catalogue of Microorganisms (GCM) 10K type strain sequencing project: providing services to taxonomists for standard genome sequencing and annotation.</title>
        <authorList>
            <consortium name="The Broad Institute Genomics Platform"/>
            <consortium name="The Broad Institute Genome Sequencing Center for Infectious Disease"/>
            <person name="Wu L."/>
            <person name="Ma J."/>
        </authorList>
    </citation>
    <scope>NUCLEOTIDE SEQUENCE [LARGE SCALE GENOMIC DNA]</scope>
    <source>
        <strain evidence="3">JCM 4816</strain>
    </source>
</reference>
<gene>
    <name evidence="2" type="ORF">ACFP3V_31920</name>
</gene>
<dbReference type="PANTHER" id="PTHR35400">
    <property type="entry name" value="SLR1083 PROTEIN"/>
    <property type="match status" value="1"/>
</dbReference>
<keyword evidence="2" id="KW-0540">Nuclease</keyword>
<keyword evidence="3" id="KW-1185">Reference proteome</keyword>
<dbReference type="InterPro" id="IPR008538">
    <property type="entry name" value="Uma2"/>
</dbReference>
<protein>
    <submittedName>
        <fullName evidence="2">Uma2 family endonuclease</fullName>
    </submittedName>
</protein>
<proteinExistence type="predicted"/>
<keyword evidence="2" id="KW-0378">Hydrolase</keyword>
<dbReference type="InterPro" id="IPR011335">
    <property type="entry name" value="Restrct_endonuc-II-like"/>
</dbReference>
<evidence type="ECO:0000313" key="3">
    <source>
        <dbReference type="Proteomes" id="UP001596174"/>
    </source>
</evidence>
<dbReference type="Pfam" id="PF05685">
    <property type="entry name" value="Uma2"/>
    <property type="match status" value="1"/>
</dbReference>
<accession>A0ABW1GD80</accession>
<organism evidence="2 3">
    <name type="scientific">Streptacidiphilus monticola</name>
    <dbReference type="NCBI Taxonomy" id="2161674"/>
    <lineage>
        <taxon>Bacteria</taxon>
        <taxon>Bacillati</taxon>
        <taxon>Actinomycetota</taxon>
        <taxon>Actinomycetes</taxon>
        <taxon>Kitasatosporales</taxon>
        <taxon>Streptomycetaceae</taxon>
        <taxon>Streptacidiphilus</taxon>
    </lineage>
</organism>
<dbReference type="PANTHER" id="PTHR35400:SF3">
    <property type="entry name" value="SLL1072 PROTEIN"/>
    <property type="match status" value="1"/>
</dbReference>
<dbReference type="InterPro" id="IPR012296">
    <property type="entry name" value="Nuclease_put_TT1808"/>
</dbReference>
<sequence>MEIADGQVLMTARAVGWHDLNAIRVARQLRRQIPGPLVAEPVGDAEDAELGTLRRPDVVVVPETAFPGESVDPREILLAVEVVSVSNPDNDYVAKSRDYPRMGIEHYLIIDPRDGTCLHQWEPGPHGYANRVHYKFGDVFMIGDWAIDSGAFEVYPREADR</sequence>
<feature type="domain" description="Putative restriction endonuclease" evidence="1">
    <location>
        <begin position="2"/>
        <end position="138"/>
    </location>
</feature>